<name>A0A6G0Y335_APHCR</name>
<sequence>MSLNKIYAKQINGIKQFIFSLYVGCEKSFSTLSFIKNLLRNRLSMENLDTWIMHLNKDILETVTHENIIEEVTKHSSVFKKMYLKNKQLMTKTNLVPLTSNTWLVKKSRAARLVIYDNIPIITPMHFPILSCRLSV</sequence>
<dbReference type="EMBL" id="VUJU01006570">
    <property type="protein sequence ID" value="KAF0748207.1"/>
    <property type="molecule type" value="Genomic_DNA"/>
</dbReference>
<proteinExistence type="predicted"/>
<protein>
    <submittedName>
        <fullName evidence="1">Zinc finger MYM-type protein 1</fullName>
    </submittedName>
</protein>
<reference evidence="1 2" key="1">
    <citation type="submission" date="2019-08" db="EMBL/GenBank/DDBJ databases">
        <title>Whole genome of Aphis craccivora.</title>
        <authorList>
            <person name="Voronova N.V."/>
            <person name="Shulinski R.S."/>
            <person name="Bandarenka Y.V."/>
            <person name="Zhorov D.G."/>
            <person name="Warner D."/>
        </authorList>
    </citation>
    <scope>NUCLEOTIDE SEQUENCE [LARGE SCALE GENOMIC DNA]</scope>
    <source>
        <strain evidence="1">180601</strain>
        <tissue evidence="1">Whole Body</tissue>
    </source>
</reference>
<dbReference type="AlphaFoldDB" id="A0A6G0Y335"/>
<comment type="caution">
    <text evidence="1">The sequence shown here is derived from an EMBL/GenBank/DDBJ whole genome shotgun (WGS) entry which is preliminary data.</text>
</comment>
<dbReference type="OrthoDB" id="1163283at2759"/>
<organism evidence="1 2">
    <name type="scientific">Aphis craccivora</name>
    <name type="common">Cowpea aphid</name>
    <dbReference type="NCBI Taxonomy" id="307492"/>
    <lineage>
        <taxon>Eukaryota</taxon>
        <taxon>Metazoa</taxon>
        <taxon>Ecdysozoa</taxon>
        <taxon>Arthropoda</taxon>
        <taxon>Hexapoda</taxon>
        <taxon>Insecta</taxon>
        <taxon>Pterygota</taxon>
        <taxon>Neoptera</taxon>
        <taxon>Paraneoptera</taxon>
        <taxon>Hemiptera</taxon>
        <taxon>Sternorrhyncha</taxon>
        <taxon>Aphidomorpha</taxon>
        <taxon>Aphidoidea</taxon>
        <taxon>Aphididae</taxon>
        <taxon>Aphidini</taxon>
        <taxon>Aphis</taxon>
        <taxon>Aphis</taxon>
    </lineage>
</organism>
<dbReference type="Proteomes" id="UP000478052">
    <property type="component" value="Unassembled WGS sequence"/>
</dbReference>
<evidence type="ECO:0000313" key="1">
    <source>
        <dbReference type="EMBL" id="KAF0748207.1"/>
    </source>
</evidence>
<gene>
    <name evidence="1" type="ORF">FWK35_00023211</name>
</gene>
<evidence type="ECO:0000313" key="2">
    <source>
        <dbReference type="Proteomes" id="UP000478052"/>
    </source>
</evidence>
<accession>A0A6G0Y335</accession>
<keyword evidence="2" id="KW-1185">Reference proteome</keyword>